<dbReference type="EMBL" id="JASMRN010000003">
    <property type="protein sequence ID" value="MEZ7514631.1"/>
    <property type="molecule type" value="Genomic_DNA"/>
</dbReference>
<dbReference type="RefSeq" id="WP_026709046.1">
    <property type="nucleotide sequence ID" value="NZ_JASMRN010000003.1"/>
</dbReference>
<protein>
    <submittedName>
        <fullName evidence="1">Nuclear transport factor 2 family protein</fullName>
    </submittedName>
</protein>
<keyword evidence="2" id="KW-1185">Reference proteome</keyword>
<evidence type="ECO:0000313" key="1">
    <source>
        <dbReference type="EMBL" id="MEZ7514631.1"/>
    </source>
</evidence>
<evidence type="ECO:0000313" key="2">
    <source>
        <dbReference type="Proteomes" id="UP001568894"/>
    </source>
</evidence>
<gene>
    <name evidence="1" type="ORF">QO192_04955</name>
</gene>
<accession>A0ABV4KAK6</accession>
<organism evidence="1 2">
    <name type="scientific">Flavobacterium frigidarium</name>
    <dbReference type="NCBI Taxonomy" id="99286"/>
    <lineage>
        <taxon>Bacteria</taxon>
        <taxon>Pseudomonadati</taxon>
        <taxon>Bacteroidota</taxon>
        <taxon>Flavobacteriia</taxon>
        <taxon>Flavobacteriales</taxon>
        <taxon>Flavobacteriaceae</taxon>
        <taxon>Flavobacterium</taxon>
    </lineage>
</organism>
<dbReference type="SUPFAM" id="SSF54427">
    <property type="entry name" value="NTF2-like"/>
    <property type="match status" value="1"/>
</dbReference>
<reference evidence="1 2" key="1">
    <citation type="submission" date="2023-05" db="EMBL/GenBank/DDBJ databases">
        <title>Adaptations of aquatic viruses from atmosphere-close ecosystems of the Central Arctic Ocean.</title>
        <authorList>
            <person name="Rahlff J."/>
            <person name="Holmfeldt K."/>
        </authorList>
    </citation>
    <scope>NUCLEOTIDE SEQUENCE [LARGE SCALE GENOMIC DNA]</scope>
    <source>
        <strain evidence="1 2">Arc14</strain>
    </source>
</reference>
<dbReference type="InterPro" id="IPR032710">
    <property type="entry name" value="NTF2-like_dom_sf"/>
</dbReference>
<dbReference type="Gene3D" id="3.10.450.50">
    <property type="match status" value="1"/>
</dbReference>
<sequence length="120" mass="13918">MSSKEIIQSFYKSDALIDSAVMKEFLHPEIILEWNSSKGFVQLDFQGILDISAELGKAYVRSKVRVSHIVTEEETVSVRYSHFVKTIENPREEMLLAHFMAIWQLKDGKLYRGYQMSQLS</sequence>
<name>A0ABV4KAK6_9FLAO</name>
<dbReference type="Proteomes" id="UP001568894">
    <property type="component" value="Unassembled WGS sequence"/>
</dbReference>
<comment type="caution">
    <text evidence="1">The sequence shown here is derived from an EMBL/GenBank/DDBJ whole genome shotgun (WGS) entry which is preliminary data.</text>
</comment>
<proteinExistence type="predicted"/>